<name>A0A7W6GF04_9HYPH</name>
<dbReference type="AlphaFoldDB" id="A0A7W6GF04"/>
<protein>
    <recommendedName>
        <fullName evidence="1">GSCFA domain-containing protein</fullName>
    </recommendedName>
</protein>
<keyword evidence="3" id="KW-1185">Reference proteome</keyword>
<evidence type="ECO:0000259" key="1">
    <source>
        <dbReference type="Pfam" id="PF08885"/>
    </source>
</evidence>
<proteinExistence type="predicted"/>
<organism evidence="2 3">
    <name type="scientific">Hansschlegelia beijingensis</name>
    <dbReference type="NCBI Taxonomy" id="1133344"/>
    <lineage>
        <taxon>Bacteria</taxon>
        <taxon>Pseudomonadati</taxon>
        <taxon>Pseudomonadota</taxon>
        <taxon>Alphaproteobacteria</taxon>
        <taxon>Hyphomicrobiales</taxon>
        <taxon>Methylopilaceae</taxon>
        <taxon>Hansschlegelia</taxon>
    </lineage>
</organism>
<reference evidence="2 3" key="1">
    <citation type="submission" date="2020-08" db="EMBL/GenBank/DDBJ databases">
        <title>Genomic Encyclopedia of Type Strains, Phase IV (KMG-IV): sequencing the most valuable type-strain genomes for metagenomic binning, comparative biology and taxonomic classification.</title>
        <authorList>
            <person name="Goeker M."/>
        </authorList>
    </citation>
    <scope>NUCLEOTIDE SEQUENCE [LARGE SCALE GENOMIC DNA]</scope>
    <source>
        <strain evidence="2 3">DSM 25481</strain>
    </source>
</reference>
<feature type="domain" description="GSCFA" evidence="1">
    <location>
        <begin position="109"/>
        <end position="378"/>
    </location>
</feature>
<evidence type="ECO:0000313" key="3">
    <source>
        <dbReference type="Proteomes" id="UP000528964"/>
    </source>
</evidence>
<dbReference type="Proteomes" id="UP000528964">
    <property type="component" value="Unassembled WGS sequence"/>
</dbReference>
<sequence>MRSERPAGLLRLFWSARPGDAFDEAAAALWTASGAGRPRLSPSQAAMICASLTKATHWGRTMLDRRTTAAKHPYHGMPPRAFWKNMARLSPLAIDGLYKKKFRIGADTKVASAGSCFAQHVGRVLKASGFNYLDYEPAPRLLDEADRQRFGYGMFSARYGNIYTARQLRQLLERALGQCKPVDDHWAVNGRYYDPYRPTIEPGGFASLAELQTIRQHHLEQVRRLFQDVDVFVFTLGLTETWVNAQDGMAYQVCPGTSAGIFDPDQHVFMNASYKSVVADMKAFMRMARSLNPKIKILLTVSPVPLAATATDQHVLVATSYSKSVLRAAAGYLAERYDSVDYFPSYEIISTHPFHGFFFERDLREVNPKGVEFVMGHFFEQHKIPSKKASSGGKRAKKKTDEDVWCDEKVLEKYA</sequence>
<gene>
    <name evidence="2" type="ORF">GGR24_001290</name>
</gene>
<evidence type="ECO:0000313" key="2">
    <source>
        <dbReference type="EMBL" id="MBB3972633.1"/>
    </source>
</evidence>
<accession>A0A7W6GF04</accession>
<comment type="caution">
    <text evidence="2">The sequence shown here is derived from an EMBL/GenBank/DDBJ whole genome shotgun (WGS) entry which is preliminary data.</text>
</comment>
<dbReference type="Pfam" id="PF08885">
    <property type="entry name" value="GSCFA"/>
    <property type="match status" value="1"/>
</dbReference>
<dbReference type="RefSeq" id="WP_183394526.1">
    <property type="nucleotide sequence ID" value="NZ_JACIDR010000002.1"/>
</dbReference>
<dbReference type="EMBL" id="JACIDR010000002">
    <property type="protein sequence ID" value="MBB3972633.1"/>
    <property type="molecule type" value="Genomic_DNA"/>
</dbReference>
<dbReference type="InterPro" id="IPR014982">
    <property type="entry name" value="GSCFA"/>
</dbReference>